<accession>A0A542ZG01</accession>
<dbReference type="EMBL" id="VFOQ01000001">
    <property type="protein sequence ID" value="TQL59251.1"/>
    <property type="molecule type" value="Genomic_DNA"/>
</dbReference>
<name>A0A542ZG01_9MICO</name>
<organism evidence="1 2">
    <name type="scientific">Oryzihumus leptocrescens</name>
    <dbReference type="NCBI Taxonomy" id="297536"/>
    <lineage>
        <taxon>Bacteria</taxon>
        <taxon>Bacillati</taxon>
        <taxon>Actinomycetota</taxon>
        <taxon>Actinomycetes</taxon>
        <taxon>Micrococcales</taxon>
        <taxon>Intrasporangiaceae</taxon>
        <taxon>Oryzihumus</taxon>
    </lineage>
</organism>
<reference evidence="1 2" key="1">
    <citation type="submission" date="2019-06" db="EMBL/GenBank/DDBJ databases">
        <title>Sequencing the genomes of 1000 actinobacteria strains.</title>
        <authorList>
            <person name="Klenk H.-P."/>
        </authorList>
    </citation>
    <scope>NUCLEOTIDE SEQUENCE [LARGE SCALE GENOMIC DNA]</scope>
    <source>
        <strain evidence="1 2">DSM 18082</strain>
    </source>
</reference>
<evidence type="ECO:0000313" key="2">
    <source>
        <dbReference type="Proteomes" id="UP000319514"/>
    </source>
</evidence>
<evidence type="ECO:0008006" key="3">
    <source>
        <dbReference type="Google" id="ProtNLM"/>
    </source>
</evidence>
<comment type="caution">
    <text evidence="1">The sequence shown here is derived from an EMBL/GenBank/DDBJ whole genome shotgun (WGS) entry which is preliminary data.</text>
</comment>
<proteinExistence type="predicted"/>
<sequence length="324" mass="35318">MPRLASVGRGLFRGQSPRANLDQVARQHLLPLLVEALAFGKPVTREVVQRGRAWTVHAEPVLGPSGAPEAARGHYVAVGESPDPAPVVGAWSYDVALLQPYWAPELFGLYGFPCPEGEGPLAAPDGFRLVEQGGWTRMRATLERMVTAEPSELTTVVFRVPRQDTGRPQKLAMFSHVARDEQGVPQALSGITMRVDDFDMEEDPGFAEQEFLSGVLRLTSDTLCVVDLGHGRFYAPNHPWSRLGIDMPREARVADAVHPEDLASFEALLQEVLAGDGTPTSMVLRFRAFGPQGWTRVQATVLRIHPNGAGGHSLDHVLCRLAQG</sequence>
<dbReference type="Proteomes" id="UP000319514">
    <property type="component" value="Unassembled WGS sequence"/>
</dbReference>
<keyword evidence="2" id="KW-1185">Reference proteome</keyword>
<gene>
    <name evidence="1" type="ORF">FB474_0600</name>
</gene>
<protein>
    <recommendedName>
        <fullName evidence="3">PAS domain-containing protein</fullName>
    </recommendedName>
</protein>
<dbReference type="AlphaFoldDB" id="A0A542ZG01"/>
<evidence type="ECO:0000313" key="1">
    <source>
        <dbReference type="EMBL" id="TQL59251.1"/>
    </source>
</evidence>